<protein>
    <submittedName>
        <fullName evidence="2">Uncharacterized protein</fullName>
    </submittedName>
</protein>
<keyword evidence="1" id="KW-1133">Transmembrane helix</keyword>
<dbReference type="Proteomes" id="UP001207408">
    <property type="component" value="Unassembled WGS sequence"/>
</dbReference>
<evidence type="ECO:0000256" key="1">
    <source>
        <dbReference type="SAM" id="Phobius"/>
    </source>
</evidence>
<dbReference type="EMBL" id="JAPDPI010000002">
    <property type="protein sequence ID" value="MCW3804432.1"/>
    <property type="molecule type" value="Genomic_DNA"/>
</dbReference>
<keyword evidence="1" id="KW-0812">Transmembrane</keyword>
<proteinExistence type="predicted"/>
<sequence length="186" mass="20918">MVAVASFSGFRIKVKVIKFFGFLFFSGLSGLFVYYKLFGGVGFNMAAGFFPFTPGMINLFLLSIAFAVAFVGRKQMLVGQSVSFMVGVFLVLFLSGHILVWLGRIKEGLFIGGGVLNSMGVDDLVYFSIYYFSTFFMLLFALVLSVLYLFPIVKVKGPEKMEILFEAFKPLYLAEVMVFVLFYLWN</sequence>
<gene>
    <name evidence="2" type="ORF">OM074_02280</name>
</gene>
<accession>A0AAE3MBH5</accession>
<keyword evidence="1" id="KW-0472">Membrane</keyword>
<reference evidence="2" key="1">
    <citation type="submission" date="2022-10" db="EMBL/GenBank/DDBJ databases">
        <authorList>
            <person name="Yu W.X."/>
        </authorList>
    </citation>
    <scope>NUCLEOTIDE SEQUENCE</scope>
    <source>
        <strain evidence="2">D04</strain>
    </source>
</reference>
<feature type="transmembrane region" description="Helical" evidence="1">
    <location>
        <begin position="124"/>
        <end position="151"/>
    </location>
</feature>
<evidence type="ECO:0000313" key="2">
    <source>
        <dbReference type="EMBL" id="MCW3804432.1"/>
    </source>
</evidence>
<feature type="transmembrane region" description="Helical" evidence="1">
    <location>
        <begin position="55"/>
        <end position="72"/>
    </location>
</feature>
<comment type="caution">
    <text evidence="2">The sequence shown here is derived from an EMBL/GenBank/DDBJ whole genome shotgun (WGS) entry which is preliminary data.</text>
</comment>
<feature type="transmembrane region" description="Helical" evidence="1">
    <location>
        <begin position="84"/>
        <end position="104"/>
    </location>
</feature>
<dbReference type="AlphaFoldDB" id="A0AAE3MBH5"/>
<dbReference type="RefSeq" id="WP_301197653.1">
    <property type="nucleotide sequence ID" value="NZ_JAPDPI010000002.1"/>
</dbReference>
<feature type="transmembrane region" description="Helical" evidence="1">
    <location>
        <begin position="16"/>
        <end position="35"/>
    </location>
</feature>
<feature type="transmembrane region" description="Helical" evidence="1">
    <location>
        <begin position="163"/>
        <end position="185"/>
    </location>
</feature>
<name>A0AAE3MBH5_9BACT</name>
<organism evidence="2 3">
    <name type="scientific">Plebeiibacterium marinum</name>
    <dbReference type="NCBI Taxonomy" id="2992111"/>
    <lineage>
        <taxon>Bacteria</taxon>
        <taxon>Pseudomonadati</taxon>
        <taxon>Bacteroidota</taxon>
        <taxon>Bacteroidia</taxon>
        <taxon>Marinilabiliales</taxon>
        <taxon>Marinilabiliaceae</taxon>
        <taxon>Plebeiibacterium</taxon>
    </lineage>
</organism>
<keyword evidence="3" id="KW-1185">Reference proteome</keyword>
<evidence type="ECO:0000313" key="3">
    <source>
        <dbReference type="Proteomes" id="UP001207408"/>
    </source>
</evidence>